<proteinExistence type="predicted"/>
<protein>
    <recommendedName>
        <fullName evidence="3">HEXXH motif domain-containing protein</fullName>
    </recommendedName>
</protein>
<evidence type="ECO:0000313" key="1">
    <source>
        <dbReference type="EMBL" id="GAA0417225.1"/>
    </source>
</evidence>
<sequence length="314" mass="34056">MRGDPDRDEALDDQSAIFRVVDALLARQGGGILCEQSGMGLRDRVRWTYPGRVAAAFAVQRLGREAAADAEVSALVRTAEAQAAGCAARGANPDWPVDLASPYPHLVDSIRRAVRQLPDPDRTSRPALWEESDRAVFRAAAGLLGTYWPAMRDELAVTVRQIALLSGPGINGYTDFTVHGAIFVSRARLTDADGLPAHVRLAESLVHEGTHTRCNAAAAREPFLLDGEDVARLRVATPLRADARPLAGLFQQLVVLVRCTRLYDRVRDVPGLDGGAVRRRRERLAAQSRQAADALESHRSLLSPHGTAVLDELS</sequence>
<organism evidence="1 2">
    <name type="scientific">Streptomyces luteireticuli</name>
    <dbReference type="NCBI Taxonomy" id="173858"/>
    <lineage>
        <taxon>Bacteria</taxon>
        <taxon>Bacillati</taxon>
        <taxon>Actinomycetota</taxon>
        <taxon>Actinomycetes</taxon>
        <taxon>Kitasatosporales</taxon>
        <taxon>Streptomycetaceae</taxon>
        <taxon>Streptomyces</taxon>
    </lineage>
</organism>
<name>A0ABN0YX58_9ACTN</name>
<evidence type="ECO:0008006" key="3">
    <source>
        <dbReference type="Google" id="ProtNLM"/>
    </source>
</evidence>
<dbReference type="Proteomes" id="UP001500879">
    <property type="component" value="Unassembled WGS sequence"/>
</dbReference>
<reference evidence="1 2" key="1">
    <citation type="journal article" date="2019" name="Int. J. Syst. Evol. Microbiol.">
        <title>The Global Catalogue of Microorganisms (GCM) 10K type strain sequencing project: providing services to taxonomists for standard genome sequencing and annotation.</title>
        <authorList>
            <consortium name="The Broad Institute Genomics Platform"/>
            <consortium name="The Broad Institute Genome Sequencing Center for Infectious Disease"/>
            <person name="Wu L."/>
            <person name="Ma J."/>
        </authorList>
    </citation>
    <scope>NUCLEOTIDE SEQUENCE [LARGE SCALE GENOMIC DNA]</scope>
    <source>
        <strain evidence="1 2">JCM 4788</strain>
    </source>
</reference>
<accession>A0ABN0YX58</accession>
<gene>
    <name evidence="1" type="ORF">GCM10010357_43240</name>
</gene>
<dbReference type="NCBIfam" id="TIGR04267">
    <property type="entry name" value="mod_HExxH"/>
    <property type="match status" value="1"/>
</dbReference>
<dbReference type="RefSeq" id="WP_344026886.1">
    <property type="nucleotide sequence ID" value="NZ_BAAABX010000048.1"/>
</dbReference>
<keyword evidence="2" id="KW-1185">Reference proteome</keyword>
<dbReference type="InterPro" id="IPR026337">
    <property type="entry name" value="AKG_HExxH"/>
</dbReference>
<evidence type="ECO:0000313" key="2">
    <source>
        <dbReference type="Proteomes" id="UP001500879"/>
    </source>
</evidence>
<dbReference type="EMBL" id="BAAABX010000048">
    <property type="protein sequence ID" value="GAA0417225.1"/>
    <property type="molecule type" value="Genomic_DNA"/>
</dbReference>
<comment type="caution">
    <text evidence="1">The sequence shown here is derived from an EMBL/GenBank/DDBJ whole genome shotgun (WGS) entry which is preliminary data.</text>
</comment>